<accession>A0A1G2RUL4</accession>
<sequence>MDKRFYQIPKLPLKKALLFAVAASPLLAFFLWDRMISLAQPSGEIIREAQVAASSDDAYHDPDSWPEYSHTDSDFGVFAGNPGSSGEATFGGWRWTGLGIPAGALISKAYVEFNQQEWGYLISTSLAFEDTASPSSFSPNSTPFHRWGDKTNFVINWTWPKQIPDSWIQTPSLTAGIQELVDKHGSIEEVVLLESGATVEPEQYHSWTSYDLNPSLAAKLHITYTTSAPGSDTTPPNRYDGEPLGLLPSGTTQADVSLTTSKDAICKYDTIPGTSYAVMPNVFANTNATKHSFTLSNLGNGLSYNFYVRCQDNAGNSNPDDYVISFQTLPECSPPNTGDWEVTQSCILNTTVTPPTHVIVKDSANLIIQKVGVLNINLSNLIIEKGGEVIVEEGGSIF</sequence>
<comment type="caution">
    <text evidence="1">The sequence shown here is derived from an EMBL/GenBank/DDBJ whole genome shotgun (WGS) entry which is preliminary data.</text>
</comment>
<proteinExistence type="predicted"/>
<evidence type="ECO:0000313" key="2">
    <source>
        <dbReference type="Proteomes" id="UP000178222"/>
    </source>
</evidence>
<reference evidence="1 2" key="1">
    <citation type="journal article" date="2016" name="Nat. Commun.">
        <title>Thousands of microbial genomes shed light on interconnected biogeochemical processes in an aquifer system.</title>
        <authorList>
            <person name="Anantharaman K."/>
            <person name="Brown C.T."/>
            <person name="Hug L.A."/>
            <person name="Sharon I."/>
            <person name="Castelle C.J."/>
            <person name="Probst A.J."/>
            <person name="Thomas B.C."/>
            <person name="Singh A."/>
            <person name="Wilkins M.J."/>
            <person name="Karaoz U."/>
            <person name="Brodie E.L."/>
            <person name="Williams K.H."/>
            <person name="Hubbard S.S."/>
            <person name="Banfield J.F."/>
        </authorList>
    </citation>
    <scope>NUCLEOTIDE SEQUENCE [LARGE SCALE GENOMIC DNA]</scope>
</reference>
<dbReference type="SUPFAM" id="SSF49265">
    <property type="entry name" value="Fibronectin type III"/>
    <property type="match status" value="1"/>
</dbReference>
<dbReference type="AlphaFoldDB" id="A0A1G2RUL4"/>
<dbReference type="InterPro" id="IPR013783">
    <property type="entry name" value="Ig-like_fold"/>
</dbReference>
<evidence type="ECO:0000313" key="1">
    <source>
        <dbReference type="EMBL" id="OHA76507.1"/>
    </source>
</evidence>
<organism evidence="1 2">
    <name type="scientific">Candidatus Wildermuthbacteria bacterium RIFCSPLOWO2_02_FULL_47_9c</name>
    <dbReference type="NCBI Taxonomy" id="1802466"/>
    <lineage>
        <taxon>Bacteria</taxon>
        <taxon>Candidatus Wildermuthiibacteriota</taxon>
    </lineage>
</organism>
<evidence type="ECO:0008006" key="3">
    <source>
        <dbReference type="Google" id="ProtNLM"/>
    </source>
</evidence>
<gene>
    <name evidence="1" type="ORF">A3J30_00550</name>
</gene>
<protein>
    <recommendedName>
        <fullName evidence="3">Fibronectin type-III domain-containing protein</fullName>
    </recommendedName>
</protein>
<dbReference type="Proteomes" id="UP000178222">
    <property type="component" value="Unassembled WGS sequence"/>
</dbReference>
<dbReference type="Gene3D" id="2.60.40.10">
    <property type="entry name" value="Immunoglobulins"/>
    <property type="match status" value="1"/>
</dbReference>
<dbReference type="EMBL" id="MHUL01000033">
    <property type="protein sequence ID" value="OHA76507.1"/>
    <property type="molecule type" value="Genomic_DNA"/>
</dbReference>
<dbReference type="InterPro" id="IPR036116">
    <property type="entry name" value="FN3_sf"/>
</dbReference>
<name>A0A1G2RUL4_9BACT</name>